<evidence type="ECO:0000256" key="3">
    <source>
        <dbReference type="ARBA" id="ARBA00007971"/>
    </source>
</evidence>
<evidence type="ECO:0000256" key="7">
    <source>
        <dbReference type="ARBA" id="ARBA00023136"/>
    </source>
</evidence>
<comment type="subcellular location">
    <subcellularLocation>
        <location evidence="1 9">Bacterial flagellum basal body</location>
    </subcellularLocation>
    <subcellularLocation>
        <location evidence="2">Cell membrane</location>
        <topology evidence="2">Multi-pass membrane protein</topology>
    </subcellularLocation>
</comment>
<evidence type="ECO:0000256" key="4">
    <source>
        <dbReference type="ARBA" id="ARBA00022475"/>
    </source>
</evidence>
<evidence type="ECO:0000313" key="14">
    <source>
        <dbReference type="EMBL" id="TDX51935.1"/>
    </source>
</evidence>
<keyword evidence="14" id="KW-0969">Cilium</keyword>
<proteinExistence type="inferred from homology"/>
<dbReference type="InterPro" id="IPR006182">
    <property type="entry name" value="FliF_N_dom"/>
</dbReference>
<protein>
    <recommendedName>
        <fullName evidence="9">Flagellar M-ring protein</fullName>
    </recommendedName>
</protein>
<dbReference type="Gene3D" id="3.30.300.30">
    <property type="match status" value="1"/>
</dbReference>
<dbReference type="NCBIfam" id="TIGR00206">
    <property type="entry name" value="fliF"/>
    <property type="match status" value="1"/>
</dbReference>
<evidence type="ECO:0000259" key="13">
    <source>
        <dbReference type="Pfam" id="PF08345"/>
    </source>
</evidence>
<dbReference type="GO" id="GO:0009431">
    <property type="term" value="C:bacterial-type flagellum basal body, MS ring"/>
    <property type="evidence" value="ECO:0007669"/>
    <property type="project" value="InterPro"/>
</dbReference>
<comment type="function">
    <text evidence="9">The M ring may be actively involved in energy transduction.</text>
</comment>
<keyword evidence="4" id="KW-1003">Cell membrane</keyword>
<dbReference type="GO" id="GO:0003774">
    <property type="term" value="F:cytoskeletal motor activity"/>
    <property type="evidence" value="ECO:0007669"/>
    <property type="project" value="InterPro"/>
</dbReference>
<dbReference type="GO" id="GO:0071973">
    <property type="term" value="P:bacterial-type flagellum-dependent cell motility"/>
    <property type="evidence" value="ECO:0007669"/>
    <property type="project" value="InterPro"/>
</dbReference>
<dbReference type="PANTHER" id="PTHR30046">
    <property type="entry name" value="FLAGELLAR M-RING PROTEIN"/>
    <property type="match status" value="1"/>
</dbReference>
<dbReference type="STRING" id="926561.GCA_000379025_02972"/>
<keyword evidence="14" id="KW-0282">Flagellum</keyword>
<name>A0A4R8H4S8_9FIRM</name>
<evidence type="ECO:0000256" key="11">
    <source>
        <dbReference type="SAM" id="Phobius"/>
    </source>
</evidence>
<dbReference type="PANTHER" id="PTHR30046:SF0">
    <property type="entry name" value="FLAGELLAR M-RING PROTEIN"/>
    <property type="match status" value="1"/>
</dbReference>
<keyword evidence="8 9" id="KW-0975">Bacterial flagellum</keyword>
<dbReference type="GO" id="GO:0005886">
    <property type="term" value="C:plasma membrane"/>
    <property type="evidence" value="ECO:0007669"/>
    <property type="project" value="UniProtKB-SubCell"/>
</dbReference>
<feature type="region of interest" description="Disordered" evidence="10">
    <location>
        <begin position="293"/>
        <end position="333"/>
    </location>
</feature>
<evidence type="ECO:0000313" key="15">
    <source>
        <dbReference type="Proteomes" id="UP000295832"/>
    </source>
</evidence>
<reference evidence="14 15" key="1">
    <citation type="submission" date="2019-03" db="EMBL/GenBank/DDBJ databases">
        <title>Subsurface microbial communities from deep shales in Ohio and West Virginia, USA.</title>
        <authorList>
            <person name="Wrighton K."/>
        </authorList>
    </citation>
    <scope>NUCLEOTIDE SEQUENCE [LARGE SCALE GENOMIC DNA]</scope>
    <source>
        <strain evidence="14 15">MSL 6dP</strain>
    </source>
</reference>
<feature type="compositionally biased region" description="Polar residues" evidence="10">
    <location>
        <begin position="300"/>
        <end position="326"/>
    </location>
</feature>
<sequence length="519" mass="57732">MVKNFSQIKKQIQNLWNNFNKKAKIVIIVSALVTFIGMLLLAHWASKPEYMVLFNNLSMEDAGGIINSLDEKQITYQLKDNGSTILVPQKNVHKLRLDLASQGLPTGGNVGFEIFDRNQIGSTDFEQKVQFNRALSGELARTIKQLDNVLAANVRITPSESSIYKEQEEPAKASVVLKLKQYTKLTTKEVKSIANLVASSVNGLDPTRVTIVDTTGNLLSAKLKEDDEKADISDKLALQNKFEEAIEKDLNVMLTKVLGMGNFSLAVNATLNFDQRNIESKRYEPVVDDEGIIRSKQSKTESSQGMTTTPEGVPGTTSNLPQYKINNQDRTEHDKEEEIVNYEINEEVEKYVQAPGTLEKLSVAVTVDTPDGQLDAAKQEAITNLISAAVGYDVNRGDQITVIGMAFDNSLEEEVINAEASEAAKRRTILLSLLIGIAILIAVLLIVLYRKRRNEMGSEAEVGQNVDYLIDEAEEEFAVGDNLTSEERERQKLQNQLRNIIKDQPEEIAGLIKSWLSED</sequence>
<feature type="domain" description="Flagellar M-ring N-terminal" evidence="12">
    <location>
        <begin position="46"/>
        <end position="220"/>
    </location>
</feature>
<dbReference type="PRINTS" id="PR01009">
    <property type="entry name" value="FLGMRINGFLIF"/>
</dbReference>
<keyword evidence="6 11" id="KW-1133">Transmembrane helix</keyword>
<evidence type="ECO:0000256" key="5">
    <source>
        <dbReference type="ARBA" id="ARBA00022692"/>
    </source>
</evidence>
<dbReference type="Pfam" id="PF01514">
    <property type="entry name" value="YscJ_FliF"/>
    <property type="match status" value="1"/>
</dbReference>
<keyword evidence="5 11" id="KW-0812">Transmembrane</keyword>
<keyword evidence="7 11" id="KW-0472">Membrane</keyword>
<dbReference type="InterPro" id="IPR043427">
    <property type="entry name" value="YscJ/FliF"/>
</dbReference>
<feature type="transmembrane region" description="Helical" evidence="11">
    <location>
        <begin position="25"/>
        <end position="45"/>
    </location>
</feature>
<accession>A0A4R8H4S8</accession>
<gene>
    <name evidence="14" type="ORF">C7959_10958</name>
</gene>
<evidence type="ECO:0000259" key="12">
    <source>
        <dbReference type="Pfam" id="PF01514"/>
    </source>
</evidence>
<feature type="transmembrane region" description="Helical" evidence="11">
    <location>
        <begin position="429"/>
        <end position="449"/>
    </location>
</feature>
<feature type="domain" description="Flagellar M-ring C-terminal" evidence="13">
    <location>
        <begin position="254"/>
        <end position="407"/>
    </location>
</feature>
<evidence type="ECO:0000256" key="2">
    <source>
        <dbReference type="ARBA" id="ARBA00004651"/>
    </source>
</evidence>
<dbReference type="Pfam" id="PF08345">
    <property type="entry name" value="YscJ_FliF_C"/>
    <property type="match status" value="1"/>
</dbReference>
<evidence type="ECO:0000256" key="10">
    <source>
        <dbReference type="SAM" id="MobiDB-lite"/>
    </source>
</evidence>
<dbReference type="InterPro" id="IPR000067">
    <property type="entry name" value="FlgMring_FliF"/>
</dbReference>
<dbReference type="Proteomes" id="UP000295832">
    <property type="component" value="Unassembled WGS sequence"/>
</dbReference>
<evidence type="ECO:0000256" key="6">
    <source>
        <dbReference type="ARBA" id="ARBA00022989"/>
    </source>
</evidence>
<evidence type="ECO:0000256" key="9">
    <source>
        <dbReference type="PIRNR" id="PIRNR004862"/>
    </source>
</evidence>
<keyword evidence="14" id="KW-0966">Cell projection</keyword>
<dbReference type="InterPro" id="IPR045851">
    <property type="entry name" value="AMP-bd_C_sf"/>
</dbReference>
<evidence type="ECO:0000256" key="1">
    <source>
        <dbReference type="ARBA" id="ARBA00004117"/>
    </source>
</evidence>
<dbReference type="AlphaFoldDB" id="A0A4R8H4S8"/>
<keyword evidence="15" id="KW-1185">Reference proteome</keyword>
<comment type="similarity">
    <text evidence="3 9">Belongs to the FliF family.</text>
</comment>
<dbReference type="RefSeq" id="WP_134116183.1">
    <property type="nucleotide sequence ID" value="NZ_SOEG01000009.1"/>
</dbReference>
<dbReference type="EMBL" id="SOEG01000009">
    <property type="protein sequence ID" value="TDX51935.1"/>
    <property type="molecule type" value="Genomic_DNA"/>
</dbReference>
<evidence type="ECO:0000256" key="8">
    <source>
        <dbReference type="ARBA" id="ARBA00023143"/>
    </source>
</evidence>
<organism evidence="14 15">
    <name type="scientific">Orenia marismortui</name>
    <dbReference type="NCBI Taxonomy" id="46469"/>
    <lineage>
        <taxon>Bacteria</taxon>
        <taxon>Bacillati</taxon>
        <taxon>Bacillota</taxon>
        <taxon>Clostridia</taxon>
        <taxon>Halanaerobiales</taxon>
        <taxon>Halobacteroidaceae</taxon>
        <taxon>Orenia</taxon>
    </lineage>
</organism>
<comment type="caution">
    <text evidence="14">The sequence shown here is derived from an EMBL/GenBank/DDBJ whole genome shotgun (WGS) entry which is preliminary data.</text>
</comment>
<dbReference type="InterPro" id="IPR013556">
    <property type="entry name" value="Flag_M-ring_C"/>
</dbReference>
<dbReference type="PIRSF" id="PIRSF004862">
    <property type="entry name" value="FliF"/>
    <property type="match status" value="1"/>
</dbReference>